<proteinExistence type="predicted"/>
<dbReference type="EMBL" id="SMOL01000559">
    <property type="protein sequence ID" value="KAB2606416.1"/>
    <property type="molecule type" value="Genomic_DNA"/>
</dbReference>
<evidence type="ECO:0000313" key="1">
    <source>
        <dbReference type="EMBL" id="KAB2606416.1"/>
    </source>
</evidence>
<name>A0A5N5FTE8_9ROSA</name>
<organism evidence="1 2">
    <name type="scientific">Pyrus ussuriensis x Pyrus communis</name>
    <dbReference type="NCBI Taxonomy" id="2448454"/>
    <lineage>
        <taxon>Eukaryota</taxon>
        <taxon>Viridiplantae</taxon>
        <taxon>Streptophyta</taxon>
        <taxon>Embryophyta</taxon>
        <taxon>Tracheophyta</taxon>
        <taxon>Spermatophyta</taxon>
        <taxon>Magnoliopsida</taxon>
        <taxon>eudicotyledons</taxon>
        <taxon>Gunneridae</taxon>
        <taxon>Pentapetalae</taxon>
        <taxon>rosids</taxon>
        <taxon>fabids</taxon>
        <taxon>Rosales</taxon>
        <taxon>Rosaceae</taxon>
        <taxon>Amygdaloideae</taxon>
        <taxon>Maleae</taxon>
        <taxon>Pyrus</taxon>
    </lineage>
</organism>
<keyword evidence="2" id="KW-1185">Reference proteome</keyword>
<protein>
    <submittedName>
        <fullName evidence="1">F-box protein</fullName>
    </submittedName>
</protein>
<reference evidence="1 2" key="3">
    <citation type="submission" date="2019-11" db="EMBL/GenBank/DDBJ databases">
        <title>A de novo genome assembly of a pear dwarfing rootstock.</title>
        <authorList>
            <person name="Wang F."/>
            <person name="Wang J."/>
            <person name="Li S."/>
            <person name="Zhang Y."/>
            <person name="Fang M."/>
            <person name="Ma L."/>
            <person name="Zhao Y."/>
            <person name="Jiang S."/>
        </authorList>
    </citation>
    <scope>NUCLEOTIDE SEQUENCE [LARGE SCALE GENOMIC DNA]</scope>
    <source>
        <strain evidence="1">S2</strain>
        <tissue evidence="1">Leaf</tissue>
    </source>
</reference>
<reference evidence="2" key="2">
    <citation type="submission" date="2019-10" db="EMBL/GenBank/DDBJ databases">
        <title>A de novo genome assembly of a pear dwarfing rootstock.</title>
        <authorList>
            <person name="Wang F."/>
            <person name="Wang J."/>
            <person name="Li S."/>
            <person name="Zhang Y."/>
            <person name="Fang M."/>
            <person name="Ma L."/>
            <person name="Zhao Y."/>
            <person name="Jiang S."/>
        </authorList>
    </citation>
    <scope>NUCLEOTIDE SEQUENCE [LARGE SCALE GENOMIC DNA]</scope>
</reference>
<comment type="caution">
    <text evidence="1">The sequence shown here is derived from an EMBL/GenBank/DDBJ whole genome shotgun (WGS) entry which is preliminary data.</text>
</comment>
<dbReference type="OrthoDB" id="1894463at2759"/>
<gene>
    <name evidence="1" type="ORF">D8674_006133</name>
</gene>
<sequence length="283" mass="32307">MENLPRDIALDIFSRLFIDHLPSADQVRMSNLALEQVRETLILHCDSPILNNLYFVETNHIGHHDHYANKARRIDAPIRYITPELHIVEYMDIISKNPHQQIHAYSRVQVLTLGSNAWRSSVCAPWKLKQGPAEAVLNGALHWVTTRHKHQPAEEKLKEIERPGCGSLDICNFHLVVIYGCLSAVVCHDGGQIDIWVMTEYGIIGDRFSRIWKKPTLSKGRIQVLCSLRNGEMLLEYENGALVSYNPETNEFQPIVIDGLPKWCCTIVHLETLYPADVILQTM</sequence>
<reference evidence="1 2" key="1">
    <citation type="submission" date="2019-09" db="EMBL/GenBank/DDBJ databases">
        <authorList>
            <person name="Ou C."/>
        </authorList>
    </citation>
    <scope>NUCLEOTIDE SEQUENCE [LARGE SCALE GENOMIC DNA]</scope>
    <source>
        <strain evidence="1">S2</strain>
        <tissue evidence="1">Leaf</tissue>
    </source>
</reference>
<dbReference type="AlphaFoldDB" id="A0A5N5FTE8"/>
<evidence type="ECO:0000313" key="2">
    <source>
        <dbReference type="Proteomes" id="UP000327157"/>
    </source>
</evidence>
<accession>A0A5N5FTE8</accession>
<dbReference type="Proteomes" id="UP000327157">
    <property type="component" value="Chromosome 11"/>
</dbReference>